<dbReference type="GO" id="GO:0008681">
    <property type="term" value="F:2-octaprenyl-6-methoxyphenol hydroxylase activity"/>
    <property type="evidence" value="ECO:0007669"/>
    <property type="project" value="TreeGrafter"/>
</dbReference>
<evidence type="ECO:0000256" key="6">
    <source>
        <dbReference type="ARBA" id="ARBA00023002"/>
    </source>
</evidence>
<dbReference type="FunFam" id="3.50.50.60:FF:000021">
    <property type="entry name" value="Ubiquinone biosynthesis monooxygenase COQ6"/>
    <property type="match status" value="1"/>
</dbReference>
<gene>
    <name evidence="10" type="ORF">AF72_00740</name>
    <name evidence="11" type="ORF">LPH55_04230</name>
</gene>
<dbReference type="GeneID" id="68901888"/>
<feature type="domain" description="FAD-binding" evidence="9">
    <location>
        <begin position="8"/>
        <end position="321"/>
    </location>
</feature>
<evidence type="ECO:0000256" key="5">
    <source>
        <dbReference type="ARBA" id="ARBA00022827"/>
    </source>
</evidence>
<evidence type="ECO:0000313" key="10">
    <source>
        <dbReference type="EMBL" id="EWS79377.1"/>
    </source>
</evidence>
<keyword evidence="7" id="KW-0503">Monooxygenase</keyword>
<comment type="similarity">
    <text evidence="3">Belongs to the UbiH/COQ6 family.</text>
</comment>
<dbReference type="Gene3D" id="3.50.50.60">
    <property type="entry name" value="FAD/NAD(P)-binding domain"/>
    <property type="match status" value="2"/>
</dbReference>
<dbReference type="GO" id="GO:0110142">
    <property type="term" value="C:ubiquinone biosynthesis complex"/>
    <property type="evidence" value="ECO:0007669"/>
    <property type="project" value="UniProtKB-ARBA"/>
</dbReference>
<evidence type="ECO:0000256" key="7">
    <source>
        <dbReference type="ARBA" id="ARBA00023033"/>
    </source>
</evidence>
<dbReference type="PANTHER" id="PTHR43876">
    <property type="entry name" value="UBIQUINONE BIOSYNTHESIS MONOOXYGENASE COQ6, MITOCHONDRIAL"/>
    <property type="match status" value="1"/>
</dbReference>
<dbReference type="Proteomes" id="UP000020406">
    <property type="component" value="Unassembled WGS sequence"/>
</dbReference>
<dbReference type="InterPro" id="IPR036188">
    <property type="entry name" value="FAD/NAD-bd_sf"/>
</dbReference>
<evidence type="ECO:0000256" key="3">
    <source>
        <dbReference type="ARBA" id="ARBA00005349"/>
    </source>
</evidence>
<dbReference type="NCBIfam" id="NF006448">
    <property type="entry name" value="PRK08773.1"/>
    <property type="match status" value="1"/>
</dbReference>
<dbReference type="KEGG" id="xtw:AB672_11335"/>
<dbReference type="eggNOG" id="COG0654">
    <property type="taxonomic scope" value="Bacteria"/>
</dbReference>
<dbReference type="RefSeq" id="WP_038269789.1">
    <property type="nucleotide sequence ID" value="NZ_CP053627.1"/>
</dbReference>
<dbReference type="GO" id="GO:0006744">
    <property type="term" value="P:ubiquinone biosynthetic process"/>
    <property type="evidence" value="ECO:0007669"/>
    <property type="project" value="UniProtKB-UniPathway"/>
</dbReference>
<keyword evidence="6" id="KW-0560">Oxidoreductase</keyword>
<dbReference type="PATRIC" id="fig|1444770.3.peg.174"/>
<keyword evidence="5" id="KW-0274">FAD</keyword>
<dbReference type="NCBIfam" id="TIGR01988">
    <property type="entry name" value="Ubi-OHases"/>
    <property type="match status" value="1"/>
</dbReference>
<proteinExistence type="inferred from homology"/>
<dbReference type="Proteomes" id="UP001430701">
    <property type="component" value="Unassembled WGS sequence"/>
</dbReference>
<sequence>MSRTHRPDVLVAGGGIVGAASALALAKTGLHVTLIEGCEPPRWQATVPDVRVYACAPDSAALLHTLGVWPAVRATRAPAYHRMRIWDSGGGGELCFDAATLGREQLGWIVENTLLVNQLWAGLAEAGVHLHCPARITALEQDTDSVRLRLEDGRRLEARLAIAADGADSTLRQLAHLPVHRHDYAQQGIVAFVATEYPHEATAWQRFLPTGPLAFLPFTDERSSIVWTLPDAEAERVLALDETAFARELTAAFGGRLGQVEVVSPRTAFPLRRQLATDYIAGRVLTLGDAAHVVHPLAGQGVNLGLRDVAALQALIQQAQTRRADWAAPHRLQRWARQRRSDNTLAAYTFDAINRVFSNDTFHLTLLRGAALGLVDRLPPLVHALWRRASGMQ</sequence>
<keyword evidence="4" id="KW-0285">Flavoprotein</keyword>
<name>Z9JNP0_9GAMM</name>
<dbReference type="EMBL" id="JAJPPU010000002">
    <property type="protein sequence ID" value="MCD8472695.1"/>
    <property type="molecule type" value="Genomic_DNA"/>
</dbReference>
<dbReference type="PANTHER" id="PTHR43876:SF8">
    <property type="entry name" value="2-OCTAPRENYL-6-METHOXYPHENOL HYDROXYLASE"/>
    <property type="match status" value="1"/>
</dbReference>
<dbReference type="InterPro" id="IPR002938">
    <property type="entry name" value="FAD-bd"/>
</dbReference>
<evidence type="ECO:0000256" key="8">
    <source>
        <dbReference type="ARBA" id="ARBA00065734"/>
    </source>
</evidence>
<dbReference type="InterPro" id="IPR010971">
    <property type="entry name" value="UbiH/COQ6"/>
</dbReference>
<evidence type="ECO:0000313" key="13">
    <source>
        <dbReference type="Proteomes" id="UP001430701"/>
    </source>
</evidence>
<dbReference type="InterPro" id="IPR018168">
    <property type="entry name" value="Ubi_Hdrlase_CS"/>
</dbReference>
<dbReference type="UniPathway" id="UPA00232"/>
<evidence type="ECO:0000313" key="12">
    <source>
        <dbReference type="Proteomes" id="UP000020406"/>
    </source>
</evidence>
<comment type="caution">
    <text evidence="10">The sequence shown here is derived from an EMBL/GenBank/DDBJ whole genome shotgun (WGS) entry which is preliminary data.</text>
</comment>
<dbReference type="STRING" id="1444770.AF72_00740"/>
<keyword evidence="13" id="KW-1185">Reference proteome</keyword>
<reference evidence="10 12" key="1">
    <citation type="journal article" date="2014" name="Genome Announc.">
        <title>Draft Genome Sequence of Xylella fastidiosa Pear Leaf Scorch Strain in Taiwan.</title>
        <authorList>
            <person name="Su C.C."/>
            <person name="Deng W.L."/>
            <person name="Jan F.J."/>
            <person name="Chang C.J."/>
            <person name="Huang H."/>
            <person name="Chen J."/>
        </authorList>
    </citation>
    <scope>NUCLEOTIDE SEQUENCE [LARGE SCALE GENOMIC DNA]</scope>
    <source>
        <strain evidence="10 12">PLS229</strain>
    </source>
</reference>
<evidence type="ECO:0000256" key="2">
    <source>
        <dbReference type="ARBA" id="ARBA00004749"/>
    </source>
</evidence>
<reference evidence="11" key="2">
    <citation type="submission" date="2021-11" db="EMBL/GenBank/DDBJ databases">
        <title>Genome sequence of Xylella taiwanensis PLS432.</title>
        <authorList>
            <person name="Weng L.-W."/>
            <person name="Su C.-C."/>
            <person name="Tsai C.-W."/>
            <person name="Kuo C.-H."/>
        </authorList>
    </citation>
    <scope>NUCLEOTIDE SEQUENCE</scope>
    <source>
        <strain evidence="11">PLS432</strain>
    </source>
</reference>
<evidence type="ECO:0000256" key="4">
    <source>
        <dbReference type="ARBA" id="ARBA00022630"/>
    </source>
</evidence>
<comment type="cofactor">
    <cofactor evidence="1">
        <name>FAD</name>
        <dbReference type="ChEBI" id="CHEBI:57692"/>
    </cofactor>
</comment>
<dbReference type="InterPro" id="IPR051205">
    <property type="entry name" value="UbiH/COQ6_monooxygenase"/>
</dbReference>
<organism evidence="10 12">
    <name type="scientific">Xylella taiwanensis</name>
    <dbReference type="NCBI Taxonomy" id="1444770"/>
    <lineage>
        <taxon>Bacteria</taxon>
        <taxon>Pseudomonadati</taxon>
        <taxon>Pseudomonadota</taxon>
        <taxon>Gammaproteobacteria</taxon>
        <taxon>Lysobacterales</taxon>
        <taxon>Lysobacteraceae</taxon>
        <taxon>Xylella</taxon>
    </lineage>
</organism>
<evidence type="ECO:0000313" key="11">
    <source>
        <dbReference type="EMBL" id="MCD8472695.1"/>
    </source>
</evidence>
<evidence type="ECO:0000256" key="1">
    <source>
        <dbReference type="ARBA" id="ARBA00001974"/>
    </source>
</evidence>
<dbReference type="SUPFAM" id="SSF51905">
    <property type="entry name" value="FAD/NAD(P)-binding domain"/>
    <property type="match status" value="1"/>
</dbReference>
<comment type="subunit">
    <text evidence="8">Component of the Ubi complex metabolon, which regroups five ubiquinone biosynthesis proteins (UbiE, UbiF, UbiG, UbiH and UbiI) and two accessory factors (UbiK and the lipid-binding protein UbiJ).</text>
</comment>
<dbReference type="AlphaFoldDB" id="Z9JNP0"/>
<accession>Z9JNP0</accession>
<dbReference type="GO" id="GO:0071949">
    <property type="term" value="F:FAD binding"/>
    <property type="evidence" value="ECO:0007669"/>
    <property type="project" value="InterPro"/>
</dbReference>
<evidence type="ECO:0000259" key="9">
    <source>
        <dbReference type="Pfam" id="PF01494"/>
    </source>
</evidence>
<dbReference type="OrthoDB" id="9769565at2"/>
<dbReference type="Pfam" id="PF01494">
    <property type="entry name" value="FAD_binding_3"/>
    <property type="match status" value="1"/>
</dbReference>
<comment type="pathway">
    <text evidence="2">Cofactor biosynthesis; ubiquinone biosynthesis.</text>
</comment>
<protein>
    <submittedName>
        <fullName evidence="10">2-octaprenyl-3-methyl-6-methoxy-1,4-benzoquinol hydroxylase</fullName>
    </submittedName>
    <submittedName>
        <fullName evidence="11">UbiH/UbiF family hydroxylase</fullName>
    </submittedName>
</protein>
<dbReference type="EMBL" id="JDSQ01000001">
    <property type="protein sequence ID" value="EWS79377.1"/>
    <property type="molecule type" value="Genomic_DNA"/>
</dbReference>
<dbReference type="PROSITE" id="PS01304">
    <property type="entry name" value="UBIH"/>
    <property type="match status" value="1"/>
</dbReference>
<dbReference type="PRINTS" id="PR00420">
    <property type="entry name" value="RNGMNOXGNASE"/>
</dbReference>